<organism evidence="3 4">
    <name type="scientific">Armadillidium nasatum</name>
    <dbReference type="NCBI Taxonomy" id="96803"/>
    <lineage>
        <taxon>Eukaryota</taxon>
        <taxon>Metazoa</taxon>
        <taxon>Ecdysozoa</taxon>
        <taxon>Arthropoda</taxon>
        <taxon>Crustacea</taxon>
        <taxon>Multicrustacea</taxon>
        <taxon>Malacostraca</taxon>
        <taxon>Eumalacostraca</taxon>
        <taxon>Peracarida</taxon>
        <taxon>Isopoda</taxon>
        <taxon>Oniscidea</taxon>
        <taxon>Crinocheta</taxon>
        <taxon>Armadillidiidae</taxon>
        <taxon>Armadillidium</taxon>
    </lineage>
</organism>
<feature type="region of interest" description="Disordered" evidence="1">
    <location>
        <begin position="784"/>
        <end position="812"/>
    </location>
</feature>
<dbReference type="EMBL" id="SEYY01020152">
    <property type="protein sequence ID" value="KAB7497545.1"/>
    <property type="molecule type" value="Genomic_DNA"/>
</dbReference>
<feature type="region of interest" description="Disordered" evidence="1">
    <location>
        <begin position="158"/>
        <end position="219"/>
    </location>
</feature>
<evidence type="ECO:0000259" key="2">
    <source>
        <dbReference type="Pfam" id="PF20700"/>
    </source>
</evidence>
<feature type="domain" description="Mutator-like transposase" evidence="2">
    <location>
        <begin position="299"/>
        <end position="672"/>
    </location>
</feature>
<sequence length="812" mass="92196">MSAKNLKEKDVEIVLGSEGETMIKKISESSFPKVALTKLSDNELKKSCSPVKISKKAGKQRKQATVKISEKYGRPRRKVLGSTLEKKVVEENFDESPVEYLSEDEESDTSLPISSVRTSKESQEWTVETLISRAKKNLNFEEIKKCLEESPYFTADGSRVRDVDETSSSYEELHDETDEECSPSTSAGNEPLKRKRKRTLEEPVKSTPTGKGTGLKKKGFNYFIPKDGPNTEELAAPSKNYEVAVNALLNVDVSEEKENDVPVSNPVPLKPPTFVDRKSTFKLKNPMEGYDQSPASQECAIIDINKLNELYNQNVLIICRYCDSDKAEFNLSKTQNPTLQAKCTHCYKILGEVPLQESVNLPVGDDVTVKTNLMVSRMCTAALNAGVDYTTFQRFLSYTDLLTISESEFRTYTTNTLLIIEDLFKKIKDQASKIVTNYYLKLGFKLKDGMMNVQVSFAGTWLIRGNACLIGIGFIIEIETGIILDYHVLKKDCNVCKEHYKKEKCMTYKQIETWKENHKPDCHANYDKAKSSSSIEGELAEILFKRSTDRKLRYTQILTDKNFKTLTRLQELNPYGDAYPIEKKSALDHINKEIYRQLNRLSTTHHLGGEGEGKLTKRTALIFTNFYRVFVKKYHDNHALLKKNIMASVFHHAATDKHPLHQLCPRGKDSWCKYQKDLSNNIKISKNWHEDKKNRKYSLGREPALAVLEVMFRMTSDDVLAVVSSGMKHINQSVQSKVWAMLPPSEVSSLIEVRYAAARVALVHNCGEEAVKILNSLGIDSGEDLKKKRKKKKKKKAKKSTTKTQIKRKRGS</sequence>
<reference evidence="3 4" key="1">
    <citation type="journal article" date="2019" name="PLoS Biol.">
        <title>Sex chromosomes control vertical transmission of feminizing Wolbachia symbionts in an isopod.</title>
        <authorList>
            <person name="Becking T."/>
            <person name="Chebbi M.A."/>
            <person name="Giraud I."/>
            <person name="Moumen B."/>
            <person name="Laverre T."/>
            <person name="Caubet Y."/>
            <person name="Peccoud J."/>
            <person name="Gilbert C."/>
            <person name="Cordaux R."/>
        </authorList>
    </citation>
    <scope>NUCLEOTIDE SEQUENCE [LARGE SCALE GENOMIC DNA]</scope>
    <source>
        <strain evidence="3">ANa2</strain>
        <tissue evidence="3">Whole body excluding digestive tract and cuticle</tissue>
    </source>
</reference>
<name>A0A5N5SUF2_9CRUS</name>
<accession>A0A5N5SUF2</accession>
<feature type="compositionally biased region" description="Basic residues" evidence="1">
    <location>
        <begin position="787"/>
        <end position="812"/>
    </location>
</feature>
<keyword evidence="4" id="KW-1185">Reference proteome</keyword>
<feature type="region of interest" description="Disordered" evidence="1">
    <location>
        <begin position="95"/>
        <end position="124"/>
    </location>
</feature>
<evidence type="ECO:0000313" key="4">
    <source>
        <dbReference type="Proteomes" id="UP000326759"/>
    </source>
</evidence>
<gene>
    <name evidence="3" type="ORF">Anas_10778</name>
</gene>
<comment type="caution">
    <text evidence="3">The sequence shown here is derived from an EMBL/GenBank/DDBJ whole genome shotgun (WGS) entry which is preliminary data.</text>
</comment>
<dbReference type="OrthoDB" id="6374276at2759"/>
<protein>
    <recommendedName>
        <fullName evidence="2">Mutator-like transposase domain-containing protein</fullName>
    </recommendedName>
</protein>
<proteinExistence type="predicted"/>
<evidence type="ECO:0000313" key="3">
    <source>
        <dbReference type="EMBL" id="KAB7497545.1"/>
    </source>
</evidence>
<dbReference type="AlphaFoldDB" id="A0A5N5SUF2"/>
<dbReference type="Proteomes" id="UP000326759">
    <property type="component" value="Unassembled WGS sequence"/>
</dbReference>
<dbReference type="InterPro" id="IPR049012">
    <property type="entry name" value="Mutator_transp_dom"/>
</dbReference>
<dbReference type="Pfam" id="PF20700">
    <property type="entry name" value="Mutator"/>
    <property type="match status" value="1"/>
</dbReference>
<feature type="compositionally biased region" description="Acidic residues" evidence="1">
    <location>
        <begin position="95"/>
        <end position="108"/>
    </location>
</feature>
<evidence type="ECO:0000256" key="1">
    <source>
        <dbReference type="SAM" id="MobiDB-lite"/>
    </source>
</evidence>